<dbReference type="PANTHER" id="PTHR19818">
    <property type="entry name" value="ZINC FINGER PROTEIN ZIC AND GLI"/>
    <property type="match status" value="1"/>
</dbReference>
<evidence type="ECO:0000256" key="2">
    <source>
        <dbReference type="ARBA" id="ARBA00022737"/>
    </source>
</evidence>
<keyword evidence="9" id="KW-1185">Reference proteome</keyword>
<evidence type="ECO:0000256" key="4">
    <source>
        <dbReference type="ARBA" id="ARBA00022833"/>
    </source>
</evidence>
<gene>
    <name evidence="8" type="ORF">HDU87_001867</name>
</gene>
<dbReference type="AlphaFoldDB" id="A0AAD5XP77"/>
<protein>
    <recommendedName>
        <fullName evidence="7">C2H2-type domain-containing protein</fullName>
    </recommendedName>
</protein>
<dbReference type="SUPFAM" id="SSF57667">
    <property type="entry name" value="beta-beta-alpha zinc fingers"/>
    <property type="match status" value="1"/>
</dbReference>
<reference evidence="8" key="1">
    <citation type="submission" date="2020-05" db="EMBL/GenBank/DDBJ databases">
        <title>Phylogenomic resolution of chytrid fungi.</title>
        <authorList>
            <person name="Stajich J.E."/>
            <person name="Amses K."/>
            <person name="Simmons R."/>
            <person name="Seto K."/>
            <person name="Myers J."/>
            <person name="Bonds A."/>
            <person name="Quandt C.A."/>
            <person name="Barry K."/>
            <person name="Liu P."/>
            <person name="Grigoriev I."/>
            <person name="Longcore J.E."/>
            <person name="James T.Y."/>
        </authorList>
    </citation>
    <scope>NUCLEOTIDE SEQUENCE</scope>
    <source>
        <strain evidence="8">JEL0379</strain>
    </source>
</reference>
<feature type="domain" description="C2H2-type" evidence="7">
    <location>
        <begin position="35"/>
        <end position="70"/>
    </location>
</feature>
<dbReference type="Gene3D" id="3.30.160.60">
    <property type="entry name" value="Classic Zinc Finger"/>
    <property type="match status" value="1"/>
</dbReference>
<dbReference type="InterPro" id="IPR013087">
    <property type="entry name" value="Znf_C2H2_type"/>
</dbReference>
<dbReference type="GO" id="GO:0005634">
    <property type="term" value="C:nucleus"/>
    <property type="evidence" value="ECO:0007669"/>
    <property type="project" value="UniProtKB-ARBA"/>
</dbReference>
<keyword evidence="2" id="KW-0677">Repeat</keyword>
<keyword evidence="4" id="KW-0862">Zinc</keyword>
<dbReference type="SMART" id="SM00355">
    <property type="entry name" value="ZnF_C2H2"/>
    <property type="match status" value="3"/>
</dbReference>
<dbReference type="GO" id="GO:0008270">
    <property type="term" value="F:zinc ion binding"/>
    <property type="evidence" value="ECO:0007669"/>
    <property type="project" value="UniProtKB-KW"/>
</dbReference>
<evidence type="ECO:0000256" key="1">
    <source>
        <dbReference type="ARBA" id="ARBA00022723"/>
    </source>
</evidence>
<accession>A0AAD5XP77</accession>
<name>A0AAD5XP77_9FUNG</name>
<dbReference type="InterPro" id="IPR036236">
    <property type="entry name" value="Znf_C2H2_sf"/>
</dbReference>
<proteinExistence type="predicted"/>
<feature type="region of interest" description="Disordered" evidence="6">
    <location>
        <begin position="1"/>
        <end position="25"/>
    </location>
</feature>
<keyword evidence="1" id="KW-0479">Metal-binding</keyword>
<comment type="caution">
    <text evidence="8">The sequence shown here is derived from an EMBL/GenBank/DDBJ whole genome shotgun (WGS) entry which is preliminary data.</text>
</comment>
<dbReference type="GO" id="GO:0000978">
    <property type="term" value="F:RNA polymerase II cis-regulatory region sequence-specific DNA binding"/>
    <property type="evidence" value="ECO:0007669"/>
    <property type="project" value="TreeGrafter"/>
</dbReference>
<dbReference type="InterPro" id="IPR050329">
    <property type="entry name" value="GLI_C2H2-zinc-finger"/>
</dbReference>
<evidence type="ECO:0000313" key="8">
    <source>
        <dbReference type="EMBL" id="KAJ3180754.1"/>
    </source>
</evidence>
<evidence type="ECO:0000256" key="3">
    <source>
        <dbReference type="ARBA" id="ARBA00022771"/>
    </source>
</evidence>
<evidence type="ECO:0000259" key="7">
    <source>
        <dbReference type="PROSITE" id="PS50157"/>
    </source>
</evidence>
<sequence length="270" mass="30048">MTGKDNAETEKWSERVREGTAEDMEAHNVEKSLPFTCRWIESGGATACGERSASSTDLWEHVQTHLGTSPVPVVCPWSTCGKADQDWSSHLKRHTYQKPYRCLLCVRRGFSSEDKLLEHKKVEHQSKNFNSDIDVITDGIDDVAISDCADSGYSEDSSFEQDAETPSRQRLIAHLQAWGKKVAATEATPQVKIHVASELDAEAGTLYVFLEEHDKYILDNLEDLWDSVDNDILTNLHGDPVTLLIGDSLDVKAAKLNGGGKWTTLKFPNT</sequence>
<keyword evidence="3 5" id="KW-0863">Zinc-finger</keyword>
<dbReference type="GO" id="GO:0000981">
    <property type="term" value="F:DNA-binding transcription factor activity, RNA polymerase II-specific"/>
    <property type="evidence" value="ECO:0007669"/>
    <property type="project" value="TreeGrafter"/>
</dbReference>
<dbReference type="PANTHER" id="PTHR19818:SF139">
    <property type="entry name" value="PAIR-RULE PROTEIN ODD-PAIRED"/>
    <property type="match status" value="1"/>
</dbReference>
<dbReference type="PROSITE" id="PS50157">
    <property type="entry name" value="ZINC_FINGER_C2H2_2"/>
    <property type="match status" value="1"/>
</dbReference>
<organism evidence="8 9">
    <name type="scientific">Geranomyces variabilis</name>
    <dbReference type="NCBI Taxonomy" id="109894"/>
    <lineage>
        <taxon>Eukaryota</taxon>
        <taxon>Fungi</taxon>
        <taxon>Fungi incertae sedis</taxon>
        <taxon>Chytridiomycota</taxon>
        <taxon>Chytridiomycota incertae sedis</taxon>
        <taxon>Chytridiomycetes</taxon>
        <taxon>Spizellomycetales</taxon>
        <taxon>Powellomycetaceae</taxon>
        <taxon>Geranomyces</taxon>
    </lineage>
</organism>
<dbReference type="Proteomes" id="UP001212152">
    <property type="component" value="Unassembled WGS sequence"/>
</dbReference>
<evidence type="ECO:0000256" key="6">
    <source>
        <dbReference type="SAM" id="MobiDB-lite"/>
    </source>
</evidence>
<evidence type="ECO:0000313" key="9">
    <source>
        <dbReference type="Proteomes" id="UP001212152"/>
    </source>
</evidence>
<evidence type="ECO:0000256" key="5">
    <source>
        <dbReference type="PROSITE-ProRule" id="PRU00042"/>
    </source>
</evidence>
<dbReference type="GO" id="GO:0045944">
    <property type="term" value="P:positive regulation of transcription by RNA polymerase II"/>
    <property type="evidence" value="ECO:0007669"/>
    <property type="project" value="UniProtKB-ARBA"/>
</dbReference>
<dbReference type="EMBL" id="JADGJQ010000015">
    <property type="protein sequence ID" value="KAJ3180754.1"/>
    <property type="molecule type" value="Genomic_DNA"/>
</dbReference>